<gene>
    <name evidence="1" type="ORF">UFOPK1506_00141</name>
</gene>
<protein>
    <submittedName>
        <fullName evidence="1">Unannotated protein</fullName>
    </submittedName>
</protein>
<proteinExistence type="predicted"/>
<reference evidence="1" key="1">
    <citation type="submission" date="2020-05" db="EMBL/GenBank/DDBJ databases">
        <authorList>
            <person name="Chiriac C."/>
            <person name="Salcher M."/>
            <person name="Ghai R."/>
            <person name="Kavagutti S V."/>
        </authorList>
    </citation>
    <scope>NUCLEOTIDE SEQUENCE</scope>
</reference>
<sequence>MRLSINNFAGIERTLVAVGTLSDASMLVTTRAAVPRSGSTCPADGEVTTGALFCNGWAGSGSEVRGAFEITDCGCAAEAVAGVGAEVAAAELDGELDGELAGAVAGAVAGATGALAPLTCASGALELFGAGGRPPLAGSVRPGGN</sequence>
<name>A0A6J6C500_9ZZZZ</name>
<evidence type="ECO:0000313" key="1">
    <source>
        <dbReference type="EMBL" id="CAB4546400.1"/>
    </source>
</evidence>
<dbReference type="EMBL" id="CAEZSV010000013">
    <property type="protein sequence ID" value="CAB4546400.1"/>
    <property type="molecule type" value="Genomic_DNA"/>
</dbReference>
<accession>A0A6J6C500</accession>
<organism evidence="1">
    <name type="scientific">freshwater metagenome</name>
    <dbReference type="NCBI Taxonomy" id="449393"/>
    <lineage>
        <taxon>unclassified sequences</taxon>
        <taxon>metagenomes</taxon>
        <taxon>ecological metagenomes</taxon>
    </lineage>
</organism>
<dbReference type="AlphaFoldDB" id="A0A6J6C500"/>